<dbReference type="Proteomes" id="UP000435112">
    <property type="component" value="Unassembled WGS sequence"/>
</dbReference>
<dbReference type="Proteomes" id="UP000429607">
    <property type="component" value="Unassembled WGS sequence"/>
</dbReference>
<accession>A0A6A3J2D4</accession>
<dbReference type="Proteomes" id="UP000434957">
    <property type="component" value="Unassembled WGS sequence"/>
</dbReference>
<dbReference type="EMBL" id="QXFV01002538">
    <property type="protein sequence ID" value="KAE8986414.1"/>
    <property type="molecule type" value="Genomic_DNA"/>
</dbReference>
<evidence type="ECO:0000313" key="4">
    <source>
        <dbReference type="Proteomes" id="UP000429607"/>
    </source>
</evidence>
<evidence type="ECO:0000313" key="5">
    <source>
        <dbReference type="Proteomes" id="UP000434957"/>
    </source>
</evidence>
<dbReference type="EMBL" id="QXFT01003015">
    <property type="protein sequence ID" value="KAE9290315.1"/>
    <property type="molecule type" value="Genomic_DNA"/>
</dbReference>
<evidence type="ECO:0000313" key="6">
    <source>
        <dbReference type="Proteomes" id="UP000435112"/>
    </source>
</evidence>
<reference evidence="4 6" key="1">
    <citation type="submission" date="2018-09" db="EMBL/GenBank/DDBJ databases">
        <title>Genomic investigation of the strawberry pathogen Phytophthora fragariae indicates pathogenicity is determined by transcriptional variation in three key races.</title>
        <authorList>
            <person name="Adams T.M."/>
            <person name="Armitage A.D."/>
            <person name="Sobczyk M.K."/>
            <person name="Bates H.J."/>
            <person name="Dunwell J.M."/>
            <person name="Nellist C.F."/>
            <person name="Harrison R.J."/>
        </authorList>
    </citation>
    <scope>NUCLEOTIDE SEQUENCE [LARGE SCALE GENOMIC DNA]</scope>
    <source>
        <strain evidence="2 4">SCRP249</strain>
        <strain evidence="1 6">SCRP324</strain>
        <strain evidence="3 5">SCRP333</strain>
    </source>
</reference>
<organism evidence="2 4">
    <name type="scientific">Phytophthora rubi</name>
    <dbReference type="NCBI Taxonomy" id="129364"/>
    <lineage>
        <taxon>Eukaryota</taxon>
        <taxon>Sar</taxon>
        <taxon>Stramenopiles</taxon>
        <taxon>Oomycota</taxon>
        <taxon>Peronosporomycetes</taxon>
        <taxon>Peronosporales</taxon>
        <taxon>Peronosporaceae</taxon>
        <taxon>Phytophthora</taxon>
    </lineage>
</organism>
<sequence length="54" mass="6194">MKPFVTLCGCWCIGSLRFALPTFSDRIPRISTNITIYRFDWRARDGCHGGTTVR</sequence>
<dbReference type="AlphaFoldDB" id="A0A6A3J2D4"/>
<evidence type="ECO:0000313" key="1">
    <source>
        <dbReference type="EMBL" id="KAE8983434.1"/>
    </source>
</evidence>
<dbReference type="EMBL" id="QXFU01002628">
    <property type="protein sequence ID" value="KAE8983434.1"/>
    <property type="molecule type" value="Genomic_DNA"/>
</dbReference>
<keyword evidence="5" id="KW-1185">Reference proteome</keyword>
<proteinExistence type="predicted"/>
<gene>
    <name evidence="2" type="ORF">PR001_g22608</name>
    <name evidence="1" type="ORF">PR002_g23254</name>
    <name evidence="3" type="ORF">PR003_g25326</name>
</gene>
<protein>
    <submittedName>
        <fullName evidence="2">Uncharacterized protein</fullName>
    </submittedName>
</protein>
<name>A0A6A3J2D4_9STRA</name>
<evidence type="ECO:0000313" key="3">
    <source>
        <dbReference type="EMBL" id="KAE9290315.1"/>
    </source>
</evidence>
<evidence type="ECO:0000313" key="2">
    <source>
        <dbReference type="EMBL" id="KAE8986414.1"/>
    </source>
</evidence>
<comment type="caution">
    <text evidence="2">The sequence shown here is derived from an EMBL/GenBank/DDBJ whole genome shotgun (WGS) entry which is preliminary data.</text>
</comment>